<dbReference type="GO" id="GO:0016866">
    <property type="term" value="F:intramolecular transferase activity"/>
    <property type="evidence" value="ECO:0007669"/>
    <property type="project" value="InterPro"/>
</dbReference>
<name>A0A2S0HST6_9FLAO</name>
<accession>A0A2S0HST6</accession>
<dbReference type="Pfam" id="PF01642">
    <property type="entry name" value="MM_CoA_mutase"/>
    <property type="match status" value="1"/>
</dbReference>
<proteinExistence type="predicted"/>
<dbReference type="InterPro" id="IPR006099">
    <property type="entry name" value="MeMalonylCoA_mutase_a/b_cat"/>
</dbReference>
<dbReference type="CDD" id="cd03677">
    <property type="entry name" value="MM_CoA_mutase_beta"/>
    <property type="match status" value="1"/>
</dbReference>
<dbReference type="PANTHER" id="PTHR48101:SF1">
    <property type="entry name" value="METHYLMALONYL-COA MUTASE, LARGE SUBUNIT"/>
    <property type="match status" value="1"/>
</dbReference>
<dbReference type="RefSeq" id="WP_105213984.1">
    <property type="nucleotide sequence ID" value="NZ_CP027062.1"/>
</dbReference>
<dbReference type="Gene3D" id="3.20.20.240">
    <property type="entry name" value="Methylmalonyl-CoA mutase"/>
    <property type="match status" value="1"/>
</dbReference>
<dbReference type="InterPro" id="IPR016176">
    <property type="entry name" value="Cbl-dep_enz_cat"/>
</dbReference>
<dbReference type="GO" id="GO:0031419">
    <property type="term" value="F:cobalamin binding"/>
    <property type="evidence" value="ECO:0007669"/>
    <property type="project" value="InterPro"/>
</dbReference>
<dbReference type="KEGG" id="aue:C5O00_00585"/>
<evidence type="ECO:0000313" key="2">
    <source>
        <dbReference type="EMBL" id="AVI49737.1"/>
    </source>
</evidence>
<evidence type="ECO:0000259" key="1">
    <source>
        <dbReference type="Pfam" id="PF01642"/>
    </source>
</evidence>
<feature type="domain" description="Methylmalonyl-CoA mutase alpha/beta chain catalytic" evidence="1">
    <location>
        <begin position="149"/>
        <end position="416"/>
    </location>
</feature>
<dbReference type="Proteomes" id="UP000238442">
    <property type="component" value="Chromosome"/>
</dbReference>
<sequence length="454" mass="51813">MTNLFDEFDGVSAKAWKQKIQVDLKGADYNDTLIWQSPEGIHVKPFYHPDDFKSAFEPIPGQPQQWEIVQQVFIDDVAIANKLALDAMDRGAEALLLIAENSFEIEPMFTGFDFSEATLYFDLRFLNLEFQRKLQTYLSEKQACVFYNIDLLGNLARSGNWYTNLKQDHEILDNLFSEFSSEAILGVDMALYQNAGAHSVQQLAYGLAHCNEYLHHFSNKKDLLVNFKVAVGNNYFFEIAKIRALRKLYSVLAQEFGMNPKCNILAVPSQRNKTIYDYNVNMLRTTTECMSAVLGGANAVSNLPYDAIYHKSNEFGERISRNQLLILKSESYFDAVSNPADGTYYIEALTDQLAEAALALFKEIEANGGFLKMLKQGTIQKKIKESAQKEQKMFEEGKLALLGTNKYPNTADRMKDTIELFPFVKNKPRKTLIEPIIERRLAEPLEKERLDNEN</sequence>
<dbReference type="SUPFAM" id="SSF51703">
    <property type="entry name" value="Cobalamin (vitamin B12)-dependent enzymes"/>
    <property type="match status" value="1"/>
</dbReference>
<dbReference type="EMBL" id="CP027062">
    <property type="protein sequence ID" value="AVI49737.1"/>
    <property type="molecule type" value="Genomic_DNA"/>
</dbReference>
<keyword evidence="3" id="KW-1185">Reference proteome</keyword>
<organism evidence="2 3">
    <name type="scientific">Pukyongia salina</name>
    <dbReference type="NCBI Taxonomy" id="2094025"/>
    <lineage>
        <taxon>Bacteria</taxon>
        <taxon>Pseudomonadati</taxon>
        <taxon>Bacteroidota</taxon>
        <taxon>Flavobacteriia</taxon>
        <taxon>Flavobacteriales</taxon>
        <taxon>Flavobacteriaceae</taxon>
        <taxon>Pukyongia</taxon>
    </lineage>
</organism>
<dbReference type="AlphaFoldDB" id="A0A2S0HST6"/>
<dbReference type="PANTHER" id="PTHR48101">
    <property type="entry name" value="METHYLMALONYL-COA MUTASE, MITOCHONDRIAL-RELATED"/>
    <property type="match status" value="1"/>
</dbReference>
<reference evidence="2 3" key="1">
    <citation type="submission" date="2018-02" db="EMBL/GenBank/DDBJ databases">
        <title>Genomic analysis of the strain RR4-38 isolated from a seawater recirculating aquaculture system.</title>
        <authorList>
            <person name="Kim Y.-S."/>
            <person name="Jang Y.H."/>
            <person name="Kim K.-H."/>
        </authorList>
    </citation>
    <scope>NUCLEOTIDE SEQUENCE [LARGE SCALE GENOMIC DNA]</scope>
    <source>
        <strain evidence="2 3">RR4-38</strain>
    </source>
</reference>
<dbReference type="OrthoDB" id="9762378at2"/>
<gene>
    <name evidence="2" type="ORF">C5O00_00585</name>
</gene>
<protein>
    <submittedName>
        <fullName evidence="2">Methylmalonyl-CoA mutase</fullName>
    </submittedName>
</protein>
<evidence type="ECO:0000313" key="3">
    <source>
        <dbReference type="Proteomes" id="UP000238442"/>
    </source>
</evidence>